<evidence type="ECO:0000259" key="1">
    <source>
        <dbReference type="Pfam" id="PF08241"/>
    </source>
</evidence>
<accession>A0A1F7X0C2</accession>
<comment type="caution">
    <text evidence="2">The sequence shown here is derived from an EMBL/GenBank/DDBJ whole genome shotgun (WGS) entry which is preliminary data.</text>
</comment>
<dbReference type="Proteomes" id="UP000176939">
    <property type="component" value="Unassembled WGS sequence"/>
</dbReference>
<protein>
    <recommendedName>
        <fullName evidence="1">Methyltransferase type 11 domain-containing protein</fullName>
    </recommendedName>
</protein>
<sequence>MGETTLCRERLIKYCTGVGLDIGFGGDSIAAGAITLDLGDFRARWPYQNILGDARNLKWFKDFSLDYVYSSHCLEDFEDTALILKEWFRVIKHGGFLVLFGPDQKVYEESCTQRKVQPNLGHKIKDFGLNYIKGILEEHFKDQYRIVHEIPLINGYSFDLVAEKL</sequence>
<proteinExistence type="predicted"/>
<dbReference type="InterPro" id="IPR013216">
    <property type="entry name" value="Methyltransf_11"/>
</dbReference>
<dbReference type="Gene3D" id="3.40.50.150">
    <property type="entry name" value="Vaccinia Virus protein VP39"/>
    <property type="match status" value="1"/>
</dbReference>
<name>A0A1F7X0C2_9BACT</name>
<dbReference type="Pfam" id="PF08241">
    <property type="entry name" value="Methyltransf_11"/>
    <property type="match status" value="1"/>
</dbReference>
<gene>
    <name evidence="2" type="ORF">A2Z67_05990</name>
</gene>
<dbReference type="EMBL" id="MGFQ01000045">
    <property type="protein sequence ID" value="OGM08447.1"/>
    <property type="molecule type" value="Genomic_DNA"/>
</dbReference>
<evidence type="ECO:0000313" key="3">
    <source>
        <dbReference type="Proteomes" id="UP000176939"/>
    </source>
</evidence>
<dbReference type="AlphaFoldDB" id="A0A1F7X0C2"/>
<dbReference type="GO" id="GO:0008757">
    <property type="term" value="F:S-adenosylmethionine-dependent methyltransferase activity"/>
    <property type="evidence" value="ECO:0007669"/>
    <property type="project" value="InterPro"/>
</dbReference>
<feature type="domain" description="Methyltransferase type 11" evidence="1">
    <location>
        <begin position="48"/>
        <end position="99"/>
    </location>
</feature>
<reference evidence="2 3" key="1">
    <citation type="journal article" date="2016" name="Nat. Commun.">
        <title>Thousands of microbial genomes shed light on interconnected biogeochemical processes in an aquifer system.</title>
        <authorList>
            <person name="Anantharaman K."/>
            <person name="Brown C.T."/>
            <person name="Hug L.A."/>
            <person name="Sharon I."/>
            <person name="Castelle C.J."/>
            <person name="Probst A.J."/>
            <person name="Thomas B.C."/>
            <person name="Singh A."/>
            <person name="Wilkins M.J."/>
            <person name="Karaoz U."/>
            <person name="Brodie E.L."/>
            <person name="Williams K.H."/>
            <person name="Hubbard S.S."/>
            <person name="Banfield J.F."/>
        </authorList>
    </citation>
    <scope>NUCLEOTIDE SEQUENCE [LARGE SCALE GENOMIC DNA]</scope>
</reference>
<organism evidence="2 3">
    <name type="scientific">Candidatus Woesebacteria bacterium RBG_13_36_22</name>
    <dbReference type="NCBI Taxonomy" id="1802478"/>
    <lineage>
        <taxon>Bacteria</taxon>
        <taxon>Candidatus Woeseibacteriota</taxon>
    </lineage>
</organism>
<dbReference type="InterPro" id="IPR029063">
    <property type="entry name" value="SAM-dependent_MTases_sf"/>
</dbReference>
<evidence type="ECO:0000313" key="2">
    <source>
        <dbReference type="EMBL" id="OGM08447.1"/>
    </source>
</evidence>
<dbReference type="SUPFAM" id="SSF53335">
    <property type="entry name" value="S-adenosyl-L-methionine-dependent methyltransferases"/>
    <property type="match status" value="1"/>
</dbReference>